<accession>A0ABY8GEU9</accession>
<evidence type="ECO:0000313" key="2">
    <source>
        <dbReference type="Proteomes" id="UP001222680"/>
    </source>
</evidence>
<gene>
    <name evidence="1" type="ORF">MAY91_13370</name>
</gene>
<protein>
    <submittedName>
        <fullName evidence="1">Uncharacterized protein</fullName>
    </submittedName>
</protein>
<name>A0ABY8GEU9_EDWIC</name>
<dbReference type="Proteomes" id="UP001222680">
    <property type="component" value="Chromosome"/>
</dbReference>
<proteinExistence type="predicted"/>
<dbReference type="GeneID" id="69538349"/>
<keyword evidence="2" id="KW-1185">Reference proteome</keyword>
<reference evidence="1 2" key="1">
    <citation type="submission" date="2022-02" db="EMBL/GenBank/DDBJ databases">
        <title>Phenotypic, genotypic and serological characterization of Edwardsiella ictaluri from catfish and ornamental fish species.</title>
        <authorList>
            <person name="Rose D."/>
            <person name="Tekedar H.C."/>
            <person name="Waldbieser G.C."/>
            <person name="Aarattuthodi S."/>
            <person name="Griffin M.J."/>
        </authorList>
    </citation>
    <scope>NUCLEOTIDE SEQUENCE [LARGE SCALE GENOMIC DNA]</scope>
    <source>
        <strain evidence="1 2">13 TAL-140 K3</strain>
    </source>
</reference>
<dbReference type="RefSeq" id="WP_015870692.1">
    <property type="nucleotide sequence ID" value="NZ_AP028097.1"/>
</dbReference>
<organism evidence="1 2">
    <name type="scientific">Edwardsiella ictaluri</name>
    <dbReference type="NCBI Taxonomy" id="67780"/>
    <lineage>
        <taxon>Bacteria</taxon>
        <taxon>Pseudomonadati</taxon>
        <taxon>Pseudomonadota</taxon>
        <taxon>Gammaproteobacteria</taxon>
        <taxon>Enterobacterales</taxon>
        <taxon>Hafniaceae</taxon>
        <taxon>Edwardsiella</taxon>
    </lineage>
</organism>
<evidence type="ECO:0000313" key="1">
    <source>
        <dbReference type="EMBL" id="WFN95842.1"/>
    </source>
</evidence>
<sequence>MMDSLSDFRATRIQMLSGPGKELLKKGDITDAEYRAAVKADPRLSLSVHPPYSPIYR</sequence>
<dbReference type="EMBL" id="CP092014">
    <property type="protein sequence ID" value="WFN95842.1"/>
    <property type="molecule type" value="Genomic_DNA"/>
</dbReference>